<dbReference type="PANTHER" id="PTHR35010">
    <property type="entry name" value="BLL4672 PROTEIN-RELATED"/>
    <property type="match status" value="1"/>
</dbReference>
<dbReference type="Gene3D" id="3.30.450.180">
    <property type="match status" value="1"/>
</dbReference>
<dbReference type="Pfam" id="PF13560">
    <property type="entry name" value="HTH_31"/>
    <property type="match status" value="1"/>
</dbReference>
<feature type="domain" description="HTH cro/C1-type" evidence="1">
    <location>
        <begin position="44"/>
        <end position="91"/>
    </location>
</feature>
<evidence type="ECO:0000313" key="2">
    <source>
        <dbReference type="EMBL" id="SFJ65002.1"/>
    </source>
</evidence>
<dbReference type="STRING" id="115433.SAMN05421835_107102"/>
<dbReference type="InterPro" id="IPR041413">
    <property type="entry name" value="MLTR_LBD"/>
</dbReference>
<dbReference type="SMART" id="SM00530">
    <property type="entry name" value="HTH_XRE"/>
    <property type="match status" value="1"/>
</dbReference>
<dbReference type="Gene3D" id="1.10.260.40">
    <property type="entry name" value="lambda repressor-like DNA-binding domains"/>
    <property type="match status" value="1"/>
</dbReference>
<dbReference type="CDD" id="cd00093">
    <property type="entry name" value="HTH_XRE"/>
    <property type="match status" value="1"/>
</dbReference>
<gene>
    <name evidence="2" type="ORF">SAMN05421835_107102</name>
</gene>
<dbReference type="PROSITE" id="PS50943">
    <property type="entry name" value="HTH_CROC1"/>
    <property type="match status" value="1"/>
</dbReference>
<dbReference type="EMBL" id="FORP01000007">
    <property type="protein sequence ID" value="SFJ65002.1"/>
    <property type="molecule type" value="Genomic_DNA"/>
</dbReference>
<reference evidence="2 3" key="1">
    <citation type="submission" date="2016-10" db="EMBL/GenBank/DDBJ databases">
        <authorList>
            <person name="de Groot N.N."/>
        </authorList>
    </citation>
    <scope>NUCLEOTIDE SEQUENCE [LARGE SCALE GENOMIC DNA]</scope>
    <source>
        <strain evidence="2 3">DSM 44468</strain>
    </source>
</reference>
<dbReference type="InterPro" id="IPR010982">
    <property type="entry name" value="Lambda_DNA-bd_dom_sf"/>
</dbReference>
<keyword evidence="3" id="KW-1185">Reference proteome</keyword>
<dbReference type="AlphaFoldDB" id="A0A1I3T3B5"/>
<evidence type="ECO:0000313" key="3">
    <source>
        <dbReference type="Proteomes" id="UP000199025"/>
    </source>
</evidence>
<accession>A0A1I3T3B5</accession>
<dbReference type="Proteomes" id="UP000199025">
    <property type="component" value="Unassembled WGS sequence"/>
</dbReference>
<protein>
    <submittedName>
        <fullName evidence="2">Helix-turn-helix domain-containing protein</fullName>
    </submittedName>
</protein>
<dbReference type="SUPFAM" id="SSF47413">
    <property type="entry name" value="lambda repressor-like DNA-binding domains"/>
    <property type="match status" value="1"/>
</dbReference>
<name>A0A1I3T3B5_9PSEU</name>
<dbReference type="Pfam" id="PF17765">
    <property type="entry name" value="MLTR_LBD"/>
    <property type="match status" value="1"/>
</dbReference>
<evidence type="ECO:0000259" key="1">
    <source>
        <dbReference type="PROSITE" id="PS50943"/>
    </source>
</evidence>
<dbReference type="InterPro" id="IPR001387">
    <property type="entry name" value="Cro/C1-type_HTH"/>
</dbReference>
<proteinExistence type="predicted"/>
<dbReference type="GO" id="GO:0003677">
    <property type="term" value="F:DNA binding"/>
    <property type="evidence" value="ECO:0007669"/>
    <property type="project" value="InterPro"/>
</dbReference>
<sequence length="287" mass="31353">MNGAYRGAVDWKKDVRDFLVSRRARVTPARAGLPDVGGERRVPGLRREEVATLAGVSTDYYTRLERGNIAGASDGVLDAIARALQLDDAERAHLFDLARARARRPRHSARHVRPSVRRILDAMDVPAMVQNAAQDVVAANALGRALYAPHFEAGPRPNIARFIFLDPRAREFYVDWELARHTCAAMLRRDLGRDPANADLAALVGELSARSGTFARDWARHNMHIHRTGTKAFRHPGVGLLEVDFDVFELPGDDNLIMVTYSAAPGSPAADALALLALDSPAAADIA</sequence>
<organism evidence="2 3">
    <name type="scientific">Amycolatopsis sacchari</name>
    <dbReference type="NCBI Taxonomy" id="115433"/>
    <lineage>
        <taxon>Bacteria</taxon>
        <taxon>Bacillati</taxon>
        <taxon>Actinomycetota</taxon>
        <taxon>Actinomycetes</taxon>
        <taxon>Pseudonocardiales</taxon>
        <taxon>Pseudonocardiaceae</taxon>
        <taxon>Amycolatopsis</taxon>
    </lineage>
</organism>
<dbReference type="PANTHER" id="PTHR35010:SF2">
    <property type="entry name" value="BLL4672 PROTEIN"/>
    <property type="match status" value="1"/>
</dbReference>